<dbReference type="NCBIfam" id="TIGR03026">
    <property type="entry name" value="NDP-sugDHase"/>
    <property type="match status" value="1"/>
</dbReference>
<dbReference type="SUPFAM" id="SSF48179">
    <property type="entry name" value="6-phosphogluconate dehydrogenase C-terminal domain-like"/>
    <property type="match status" value="1"/>
</dbReference>
<dbReference type="EC" id="1.1.1.22" evidence="3 7"/>
<dbReference type="RefSeq" id="WP_114373004.1">
    <property type="nucleotide sequence ID" value="NZ_CP031092.1"/>
</dbReference>
<dbReference type="OrthoDB" id="9803238at2"/>
<dbReference type="GO" id="GO:0051287">
    <property type="term" value="F:NAD binding"/>
    <property type="evidence" value="ECO:0007669"/>
    <property type="project" value="InterPro"/>
</dbReference>
<dbReference type="GO" id="GO:0000271">
    <property type="term" value="P:polysaccharide biosynthetic process"/>
    <property type="evidence" value="ECO:0007669"/>
    <property type="project" value="InterPro"/>
</dbReference>
<feature type="binding site" evidence="9">
    <location>
        <begin position="153"/>
        <end position="156"/>
    </location>
    <ligand>
        <name>substrate</name>
    </ligand>
</feature>
<evidence type="ECO:0000256" key="6">
    <source>
        <dbReference type="ARBA" id="ARBA00047473"/>
    </source>
</evidence>
<evidence type="ECO:0000256" key="8">
    <source>
        <dbReference type="PIRSR" id="PIRSR500134-1"/>
    </source>
</evidence>
<comment type="pathway">
    <text evidence="1">Nucleotide-sugar biosynthesis; UDP-alpha-D-glucuronate biosynthesis; UDP-alpha-D-glucuronate from UDP-alpha-D-glucose: step 1/1.</text>
</comment>
<feature type="binding site" evidence="10">
    <location>
        <position position="35"/>
    </location>
    <ligand>
        <name>NAD(+)</name>
        <dbReference type="ChEBI" id="CHEBI:57540"/>
    </ligand>
</feature>
<dbReference type="InterPro" id="IPR001732">
    <property type="entry name" value="UDP-Glc/GDP-Man_DH_N"/>
</dbReference>
<dbReference type="Pfam" id="PF03721">
    <property type="entry name" value="UDPG_MGDP_dh_N"/>
    <property type="match status" value="1"/>
</dbReference>
<feature type="binding site" evidence="10">
    <location>
        <position position="30"/>
    </location>
    <ligand>
        <name>NAD(+)</name>
        <dbReference type="ChEBI" id="CHEBI:57540"/>
    </ligand>
</feature>
<sequence length="435" mass="46897">MKLTIIGTGYVGLVSGVSFADLGNDVVCVDKDEQKIAQLKKGISPIYEEGLDALLEKNIHNEKIHFTTDLAASAPDSDVIMIAVGTPQAADGSADLSFVRTVAGELGEVLPSDHRTVVVNKSTVPIGSAEEVEKIIRKKNANADVAVCSVPEFLREGSAVKDTFHPDRIVIGTDVSWANERLVHLHEPLADSEQIITTSARSAEMIKYASNAFLATKISFINEIANICEAYGANIDEVSRGIGTDRRISPHFLNAGLGFGGSCFPKDVQALIALAKDKDYEANLLQSTVAINATQRLKPVEILHHKFPRGLQDLKVAVLGLAFKPGTDDMRYAPSIDIIHELVKAGADVHAHDPIVLDAAAPLLPRAVTLHNEAEQALSKADAIVLVTEWDVYKQHPIADLAATMTGNVIIDGRNVLDANAFKEQGFDYYGIGRR</sequence>
<feature type="domain" description="UDP-glucose/GDP-mannose dehydrogenase C-terminal" evidence="11">
    <location>
        <begin position="317"/>
        <end position="419"/>
    </location>
</feature>
<evidence type="ECO:0000256" key="10">
    <source>
        <dbReference type="PIRSR" id="PIRSR500134-3"/>
    </source>
</evidence>
<dbReference type="SUPFAM" id="SSF51735">
    <property type="entry name" value="NAD(P)-binding Rossmann-fold domains"/>
    <property type="match status" value="1"/>
</dbReference>
<evidence type="ECO:0000256" key="9">
    <source>
        <dbReference type="PIRSR" id="PIRSR500134-2"/>
    </source>
</evidence>
<gene>
    <name evidence="12" type="ORF">DT065_10015</name>
</gene>
<dbReference type="UniPathway" id="UPA00038">
    <property type="reaction ID" value="UER00491"/>
</dbReference>
<evidence type="ECO:0000256" key="2">
    <source>
        <dbReference type="ARBA" id="ARBA00006601"/>
    </source>
</evidence>
<dbReference type="InterPro" id="IPR028357">
    <property type="entry name" value="UDPglc_DH_bac"/>
</dbReference>
<feature type="binding site" evidence="9">
    <location>
        <position position="324"/>
    </location>
    <ligand>
        <name>substrate</name>
    </ligand>
</feature>
<dbReference type="InterPro" id="IPR014027">
    <property type="entry name" value="UDP-Glc/GDP-Man_DH_C"/>
</dbReference>
<proteinExistence type="inferred from homology"/>
<keyword evidence="4 7" id="KW-0560">Oxidoreductase</keyword>
<evidence type="ECO:0000313" key="13">
    <source>
        <dbReference type="Proteomes" id="UP000252100"/>
    </source>
</evidence>
<feature type="binding site" evidence="9">
    <location>
        <begin position="252"/>
        <end position="256"/>
    </location>
    <ligand>
        <name>substrate</name>
    </ligand>
</feature>
<dbReference type="PANTHER" id="PTHR43750:SF3">
    <property type="entry name" value="UDP-GLUCOSE 6-DEHYDROGENASE TUAD"/>
    <property type="match status" value="1"/>
</dbReference>
<organism evidence="12 13">
    <name type="scientific">Salicibibacter kimchii</name>
    <dbReference type="NCBI Taxonomy" id="2099786"/>
    <lineage>
        <taxon>Bacteria</taxon>
        <taxon>Bacillati</taxon>
        <taxon>Bacillota</taxon>
        <taxon>Bacilli</taxon>
        <taxon>Bacillales</taxon>
        <taxon>Bacillaceae</taxon>
        <taxon>Salicibibacter</taxon>
    </lineage>
</organism>
<dbReference type="Gene3D" id="1.20.5.100">
    <property type="entry name" value="Cytochrome c1, transmembrane anchor, C-terminal"/>
    <property type="match status" value="1"/>
</dbReference>
<evidence type="ECO:0000256" key="3">
    <source>
        <dbReference type="ARBA" id="ARBA00012954"/>
    </source>
</evidence>
<evidence type="ECO:0000256" key="1">
    <source>
        <dbReference type="ARBA" id="ARBA00004701"/>
    </source>
</evidence>
<feature type="active site" description="Nucleophile" evidence="8">
    <location>
        <position position="263"/>
    </location>
</feature>
<dbReference type="InterPro" id="IPR036220">
    <property type="entry name" value="UDP-Glc/GDP-Man_DH_C_sf"/>
</dbReference>
<feature type="binding site" evidence="10">
    <location>
        <position position="123"/>
    </location>
    <ligand>
        <name>NAD(+)</name>
        <dbReference type="ChEBI" id="CHEBI:57540"/>
    </ligand>
</feature>
<name>A0A345BZE1_9BACI</name>
<comment type="similarity">
    <text evidence="2 7">Belongs to the UDP-glucose/GDP-mannose dehydrogenase family.</text>
</comment>
<dbReference type="AlphaFoldDB" id="A0A345BZE1"/>
<dbReference type="KEGG" id="rue:DT065_10015"/>
<keyword evidence="13" id="KW-1185">Reference proteome</keyword>
<evidence type="ECO:0000256" key="7">
    <source>
        <dbReference type="PIRNR" id="PIRNR000124"/>
    </source>
</evidence>
<dbReference type="Gene3D" id="3.40.50.720">
    <property type="entry name" value="NAD(P)-binding Rossmann-like Domain"/>
    <property type="match status" value="2"/>
</dbReference>
<evidence type="ECO:0000313" key="12">
    <source>
        <dbReference type="EMBL" id="AXF56322.1"/>
    </source>
</evidence>
<dbReference type="PIRSF" id="PIRSF000124">
    <property type="entry name" value="UDPglc_GDPman_dh"/>
    <property type="match status" value="1"/>
</dbReference>
<dbReference type="Pfam" id="PF03720">
    <property type="entry name" value="UDPG_MGDP_dh_C"/>
    <property type="match status" value="1"/>
</dbReference>
<protein>
    <recommendedName>
        <fullName evidence="3 7">UDP-glucose 6-dehydrogenase</fullName>
        <ecNumber evidence="3 7">1.1.1.22</ecNumber>
    </recommendedName>
</protein>
<feature type="binding site" evidence="9">
    <location>
        <position position="260"/>
    </location>
    <ligand>
        <name>substrate</name>
    </ligand>
</feature>
<dbReference type="SMART" id="SM00984">
    <property type="entry name" value="UDPG_MGDP_dh_C"/>
    <property type="match status" value="1"/>
</dbReference>
<dbReference type="InterPro" id="IPR017476">
    <property type="entry name" value="UDP-Glc/GDP-Man"/>
</dbReference>
<dbReference type="InterPro" id="IPR036291">
    <property type="entry name" value="NAD(P)-bd_dom_sf"/>
</dbReference>
<accession>A0A345BZE1</accession>
<feature type="binding site" evidence="9">
    <location>
        <position position="207"/>
    </location>
    <ligand>
        <name>substrate</name>
    </ligand>
</feature>
<evidence type="ECO:0000256" key="4">
    <source>
        <dbReference type="ARBA" id="ARBA00023002"/>
    </source>
</evidence>
<dbReference type="Pfam" id="PF00984">
    <property type="entry name" value="UDPG_MGDP_dh"/>
    <property type="match status" value="1"/>
</dbReference>
<dbReference type="PIRSF" id="PIRSF500134">
    <property type="entry name" value="UDPglc_DH_bac"/>
    <property type="match status" value="1"/>
</dbReference>
<comment type="catalytic activity">
    <reaction evidence="6 7">
        <text>UDP-alpha-D-glucose + 2 NAD(+) + H2O = UDP-alpha-D-glucuronate + 2 NADH + 3 H(+)</text>
        <dbReference type="Rhea" id="RHEA:23596"/>
        <dbReference type="ChEBI" id="CHEBI:15377"/>
        <dbReference type="ChEBI" id="CHEBI:15378"/>
        <dbReference type="ChEBI" id="CHEBI:57540"/>
        <dbReference type="ChEBI" id="CHEBI:57945"/>
        <dbReference type="ChEBI" id="CHEBI:58052"/>
        <dbReference type="ChEBI" id="CHEBI:58885"/>
        <dbReference type="EC" id="1.1.1.22"/>
    </reaction>
</comment>
<reference evidence="12 13" key="1">
    <citation type="journal article" date="2018" name="J. Microbiol.">
        <title>Salicibibacter kimchii gen. nov., sp. nov., a moderately halophilic and alkalitolerant bacterium in the family Bacillaceae, isolated from kimchi.</title>
        <authorList>
            <person name="Jang J.Y."/>
            <person name="Oh Y.J."/>
            <person name="Lim S.K."/>
            <person name="Park H.K."/>
            <person name="Lee C."/>
            <person name="Kim J.Y."/>
            <person name="Lee M.A."/>
            <person name="Choi H.J."/>
        </authorList>
    </citation>
    <scope>NUCLEOTIDE SEQUENCE [LARGE SCALE GENOMIC DNA]</scope>
    <source>
        <strain evidence="12 13">NKC1-1</strain>
    </source>
</reference>
<keyword evidence="5 7" id="KW-0520">NAD</keyword>
<dbReference type="PANTHER" id="PTHR43750">
    <property type="entry name" value="UDP-GLUCOSE 6-DEHYDROGENASE TUAD"/>
    <property type="match status" value="1"/>
</dbReference>
<feature type="binding site" evidence="10">
    <location>
        <position position="156"/>
    </location>
    <ligand>
        <name>NAD(+)</name>
        <dbReference type="ChEBI" id="CHEBI:57540"/>
    </ligand>
</feature>
<feature type="binding site" evidence="10">
    <location>
        <position position="266"/>
    </location>
    <ligand>
        <name>NAD(+)</name>
        <dbReference type="ChEBI" id="CHEBI:57540"/>
    </ligand>
</feature>
<feature type="binding site" evidence="10">
    <location>
        <position position="331"/>
    </location>
    <ligand>
        <name>NAD(+)</name>
        <dbReference type="ChEBI" id="CHEBI:57540"/>
    </ligand>
</feature>
<dbReference type="InterPro" id="IPR008927">
    <property type="entry name" value="6-PGluconate_DH-like_C_sf"/>
</dbReference>
<evidence type="ECO:0000256" key="5">
    <source>
        <dbReference type="ARBA" id="ARBA00023027"/>
    </source>
</evidence>
<dbReference type="GO" id="GO:0003979">
    <property type="term" value="F:UDP-glucose 6-dehydrogenase activity"/>
    <property type="evidence" value="ECO:0007669"/>
    <property type="project" value="UniProtKB-EC"/>
</dbReference>
<dbReference type="GO" id="GO:0006065">
    <property type="term" value="P:UDP-glucuronate biosynthetic process"/>
    <property type="evidence" value="ECO:0007669"/>
    <property type="project" value="UniProtKB-UniPathway"/>
</dbReference>
<feature type="binding site" evidence="10">
    <location>
        <position position="86"/>
    </location>
    <ligand>
        <name>NAD(+)</name>
        <dbReference type="ChEBI" id="CHEBI:57540"/>
    </ligand>
</feature>
<dbReference type="EMBL" id="CP031092">
    <property type="protein sequence ID" value="AXF56322.1"/>
    <property type="molecule type" value="Genomic_DNA"/>
</dbReference>
<dbReference type="InterPro" id="IPR014026">
    <property type="entry name" value="UDP-Glc/GDP-Man_DH_dimer"/>
</dbReference>
<dbReference type="SUPFAM" id="SSF52413">
    <property type="entry name" value="UDP-glucose/GDP-mannose dehydrogenase C-terminal domain"/>
    <property type="match status" value="1"/>
</dbReference>
<evidence type="ECO:0000259" key="11">
    <source>
        <dbReference type="SMART" id="SM00984"/>
    </source>
</evidence>
<dbReference type="Proteomes" id="UP000252100">
    <property type="component" value="Chromosome"/>
</dbReference>